<gene>
    <name evidence="1" type="ORF">BpHYR1_039404</name>
</gene>
<evidence type="ECO:0000313" key="1">
    <source>
        <dbReference type="EMBL" id="RNA39416.1"/>
    </source>
</evidence>
<dbReference type="EMBL" id="REGN01000752">
    <property type="protein sequence ID" value="RNA39416.1"/>
    <property type="molecule type" value="Genomic_DNA"/>
</dbReference>
<proteinExistence type="predicted"/>
<reference evidence="1 2" key="1">
    <citation type="journal article" date="2018" name="Sci. Rep.">
        <title>Genomic signatures of local adaptation to the degree of environmental predictability in rotifers.</title>
        <authorList>
            <person name="Franch-Gras L."/>
            <person name="Hahn C."/>
            <person name="Garcia-Roger E.M."/>
            <person name="Carmona M.J."/>
            <person name="Serra M."/>
            <person name="Gomez A."/>
        </authorList>
    </citation>
    <scope>NUCLEOTIDE SEQUENCE [LARGE SCALE GENOMIC DNA]</scope>
    <source>
        <strain evidence="1">HYR1</strain>
    </source>
</reference>
<dbReference type="Proteomes" id="UP000276133">
    <property type="component" value="Unassembled WGS sequence"/>
</dbReference>
<comment type="caution">
    <text evidence="1">The sequence shown here is derived from an EMBL/GenBank/DDBJ whole genome shotgun (WGS) entry which is preliminary data.</text>
</comment>
<organism evidence="1 2">
    <name type="scientific">Brachionus plicatilis</name>
    <name type="common">Marine rotifer</name>
    <name type="synonym">Brachionus muelleri</name>
    <dbReference type="NCBI Taxonomy" id="10195"/>
    <lineage>
        <taxon>Eukaryota</taxon>
        <taxon>Metazoa</taxon>
        <taxon>Spiralia</taxon>
        <taxon>Gnathifera</taxon>
        <taxon>Rotifera</taxon>
        <taxon>Eurotatoria</taxon>
        <taxon>Monogononta</taxon>
        <taxon>Pseudotrocha</taxon>
        <taxon>Ploima</taxon>
        <taxon>Brachionidae</taxon>
        <taxon>Brachionus</taxon>
    </lineage>
</organism>
<sequence>MIQIFLIVRILEFSLKKCVMTEINLSSNPMRISLLTKEKIAKKPTHIDKKNEQVYKKNAGDIYQKSKNDYIFDVCFEILILGIK</sequence>
<name>A0A3M7SUI9_BRAPC</name>
<protein>
    <submittedName>
        <fullName evidence="1">Uncharacterized protein</fullName>
    </submittedName>
</protein>
<accession>A0A3M7SUI9</accession>
<dbReference type="AlphaFoldDB" id="A0A3M7SUI9"/>
<keyword evidence="2" id="KW-1185">Reference proteome</keyword>
<evidence type="ECO:0000313" key="2">
    <source>
        <dbReference type="Proteomes" id="UP000276133"/>
    </source>
</evidence>